<accession>A0A6C0BSQ8</accession>
<reference evidence="1" key="1">
    <citation type="journal article" date="2020" name="Nature">
        <title>Giant virus diversity and host interactions through global metagenomics.</title>
        <authorList>
            <person name="Schulz F."/>
            <person name="Roux S."/>
            <person name="Paez-Espino D."/>
            <person name="Jungbluth S."/>
            <person name="Walsh D.A."/>
            <person name="Denef V.J."/>
            <person name="McMahon K.D."/>
            <person name="Konstantinidis K.T."/>
            <person name="Eloe-Fadrosh E.A."/>
            <person name="Kyrpides N.C."/>
            <person name="Woyke T."/>
        </authorList>
    </citation>
    <scope>NUCLEOTIDE SEQUENCE</scope>
    <source>
        <strain evidence="1">GVMAG-M-3300018428-16</strain>
    </source>
</reference>
<evidence type="ECO:0000313" key="1">
    <source>
        <dbReference type="EMBL" id="QHS95090.1"/>
    </source>
</evidence>
<dbReference type="EMBL" id="MN739239">
    <property type="protein sequence ID" value="QHS95090.1"/>
    <property type="molecule type" value="Genomic_DNA"/>
</dbReference>
<protein>
    <submittedName>
        <fullName evidence="1">Uncharacterized protein</fullName>
    </submittedName>
</protein>
<proteinExistence type="predicted"/>
<organism evidence="1">
    <name type="scientific">viral metagenome</name>
    <dbReference type="NCBI Taxonomy" id="1070528"/>
    <lineage>
        <taxon>unclassified sequences</taxon>
        <taxon>metagenomes</taxon>
        <taxon>organismal metagenomes</taxon>
    </lineage>
</organism>
<sequence length="32" mass="3727">MKNPVAVDAQSFFLYFNYGKITGKLLKKNDLY</sequence>
<name>A0A6C0BSQ8_9ZZZZ</name>
<dbReference type="AlphaFoldDB" id="A0A6C0BSQ8"/>